<proteinExistence type="predicted"/>
<keyword evidence="3" id="KW-1185">Reference proteome</keyword>
<accession>A0ABX2AUG0</accession>
<gene>
    <name evidence="2" type="ORF">HPS55_08595</name>
</gene>
<dbReference type="RefSeq" id="WP_172175094.1">
    <property type="nucleotide sequence ID" value="NZ_CASGIA010000036.1"/>
</dbReference>
<protein>
    <submittedName>
        <fullName evidence="2">Uncharacterized protein</fullName>
    </submittedName>
</protein>
<feature type="chain" id="PRO_5045224996" evidence="1">
    <location>
        <begin position="25"/>
        <end position="208"/>
    </location>
</feature>
<organism evidence="2 3">
    <name type="scientific">Xylanibacter rodentium</name>
    <dbReference type="NCBI Taxonomy" id="2736289"/>
    <lineage>
        <taxon>Bacteria</taxon>
        <taxon>Pseudomonadati</taxon>
        <taxon>Bacteroidota</taxon>
        <taxon>Bacteroidia</taxon>
        <taxon>Bacteroidales</taxon>
        <taxon>Prevotellaceae</taxon>
        <taxon>Xylanibacter</taxon>
    </lineage>
</organism>
<dbReference type="Proteomes" id="UP001193734">
    <property type="component" value="Unassembled WGS sequence"/>
</dbReference>
<name>A0ABX2AUG0_9BACT</name>
<comment type="caution">
    <text evidence="2">The sequence shown here is derived from an EMBL/GenBank/DDBJ whole genome shotgun (WGS) entry which is preliminary data.</text>
</comment>
<evidence type="ECO:0000256" key="1">
    <source>
        <dbReference type="SAM" id="SignalP"/>
    </source>
</evidence>
<reference evidence="2 3" key="1">
    <citation type="submission" date="2020-05" db="EMBL/GenBank/DDBJ databases">
        <title>Distinct polysaccharide utilization as determinants for interspecies competition between intestinal Prevotella spp.</title>
        <authorList>
            <person name="Galvez E.J.C."/>
            <person name="Iljazovic A."/>
            <person name="Strowig T."/>
        </authorList>
    </citation>
    <scope>NUCLEOTIDE SEQUENCE [LARGE SCALE GENOMIC DNA]</scope>
    <source>
        <strain evidence="2 3">PROD</strain>
    </source>
</reference>
<feature type="signal peptide" evidence="1">
    <location>
        <begin position="1"/>
        <end position="24"/>
    </location>
</feature>
<sequence length="208" mass="23145">MKKCFMYFVMLLTMAFGASVTVSAQSKAVQKDAKKRVKELKKEGWTLLGSTSTLEFALTKYRNYIAEDEENRIELIGIAVGSNPKIGRENAIMNGITSYASRAKAQVVGKMKSVMSSDASTAMDEEIDKFGAAYESGVNTKISGLVKQHFVLVRDKDGKKEFNVFMSIDEKLAKKAREEAAREARKKAALKDLSEQVEDFIGEPVEEY</sequence>
<keyword evidence="1" id="KW-0732">Signal</keyword>
<evidence type="ECO:0000313" key="2">
    <source>
        <dbReference type="EMBL" id="NPE14382.1"/>
    </source>
</evidence>
<dbReference type="GeneID" id="82157824"/>
<dbReference type="EMBL" id="JABKKE010000013">
    <property type="protein sequence ID" value="NPE14382.1"/>
    <property type="molecule type" value="Genomic_DNA"/>
</dbReference>
<evidence type="ECO:0000313" key="3">
    <source>
        <dbReference type="Proteomes" id="UP001193734"/>
    </source>
</evidence>